<evidence type="ECO:0000313" key="2">
    <source>
        <dbReference type="EMBL" id="MBU3161286.1"/>
    </source>
</evidence>
<comment type="caution">
    <text evidence="2">The sequence shown here is derived from an EMBL/GenBank/DDBJ whole genome shotgun (WGS) entry which is preliminary data.</text>
</comment>
<dbReference type="PANTHER" id="PTHR12110">
    <property type="entry name" value="HYDROXYPYRUVATE ISOMERASE"/>
    <property type="match status" value="1"/>
</dbReference>
<sequence length="270" mass="30932">MDIGLSSACFYPKLNTEHSIHTMKELGFNFGEIFLNTQSEYNEEFIRALLVKKELYEFNVNSVHAFSVSFEPYLFDKYDRRRKDMLKQFKKVVKAAKILGASCYTFHGMRHTDLSGLDTKFILDIYNELSYIALEAGIKLAQENVSWCMSSNLEFLTLLSQECKYPIYFTLDLKQACKANIPIEKYIKVMGSNIVNLHINDRDDNSPCLLPGKGNLDYGDIARNLKNVNYSGKGIIEVYSDNFSSYAELTKAKDLVSKKFNNNSATQEMI</sequence>
<dbReference type="RefSeq" id="WP_216151075.1">
    <property type="nucleotide sequence ID" value="NZ_JAHLDV010000056.1"/>
</dbReference>
<name>A0ABS6BXG4_9CLOT</name>
<reference evidence="2 3" key="1">
    <citation type="submission" date="2021-06" db="EMBL/GenBank/DDBJ databases">
        <title>Clostridia strains as spoilage organisms.</title>
        <authorList>
            <person name="Wambui J."/>
            <person name="Stephan R."/>
            <person name="Stevens M.J.A."/>
        </authorList>
    </citation>
    <scope>NUCLEOTIDE SEQUENCE [LARGE SCALE GENOMIC DNA]</scope>
    <source>
        <strain evidence="2 3">DSM 14204</strain>
    </source>
</reference>
<organism evidence="2 3">
    <name type="scientific">Clostridium frigoris</name>
    <dbReference type="NCBI Taxonomy" id="205327"/>
    <lineage>
        <taxon>Bacteria</taxon>
        <taxon>Bacillati</taxon>
        <taxon>Bacillota</taxon>
        <taxon>Clostridia</taxon>
        <taxon>Eubacteriales</taxon>
        <taxon>Clostridiaceae</taxon>
        <taxon>Clostridium</taxon>
    </lineage>
</organism>
<dbReference type="InterPro" id="IPR013022">
    <property type="entry name" value="Xyl_isomerase-like_TIM-brl"/>
</dbReference>
<gene>
    <name evidence="2" type="ORF">KPL37_16365</name>
</gene>
<dbReference type="Pfam" id="PF01261">
    <property type="entry name" value="AP_endonuc_2"/>
    <property type="match status" value="1"/>
</dbReference>
<dbReference type="Proteomes" id="UP000776252">
    <property type="component" value="Unassembled WGS sequence"/>
</dbReference>
<keyword evidence="2" id="KW-0413">Isomerase</keyword>
<dbReference type="InterPro" id="IPR050312">
    <property type="entry name" value="IolE/XylAMocC-like"/>
</dbReference>
<accession>A0ABS6BXG4</accession>
<evidence type="ECO:0000313" key="3">
    <source>
        <dbReference type="Proteomes" id="UP000776252"/>
    </source>
</evidence>
<dbReference type="PANTHER" id="PTHR12110:SF21">
    <property type="entry name" value="XYLOSE ISOMERASE-LIKE TIM BARREL DOMAIN-CONTAINING PROTEIN"/>
    <property type="match status" value="1"/>
</dbReference>
<evidence type="ECO:0000259" key="1">
    <source>
        <dbReference type="Pfam" id="PF01261"/>
    </source>
</evidence>
<keyword evidence="3" id="KW-1185">Reference proteome</keyword>
<protein>
    <submittedName>
        <fullName evidence="2">Sugar phosphate isomerase/epimerase</fullName>
    </submittedName>
</protein>
<dbReference type="EMBL" id="JAHLDV010000056">
    <property type="protein sequence ID" value="MBU3161286.1"/>
    <property type="molecule type" value="Genomic_DNA"/>
</dbReference>
<proteinExistence type="predicted"/>
<dbReference type="GO" id="GO:0016853">
    <property type="term" value="F:isomerase activity"/>
    <property type="evidence" value="ECO:0007669"/>
    <property type="project" value="UniProtKB-KW"/>
</dbReference>
<feature type="domain" description="Xylose isomerase-like TIM barrel" evidence="1">
    <location>
        <begin position="23"/>
        <end position="247"/>
    </location>
</feature>